<dbReference type="Proteomes" id="UP001165124">
    <property type="component" value="Unassembled WGS sequence"/>
</dbReference>
<comment type="similarity">
    <text evidence="1">Belongs to the AHA1 family.</text>
</comment>
<proteinExistence type="inferred from homology"/>
<reference evidence="3" key="1">
    <citation type="submission" date="2023-02" db="EMBL/GenBank/DDBJ databases">
        <title>Actinomadura rubrobrunea NBRC 14622.</title>
        <authorList>
            <person name="Ichikawa N."/>
            <person name="Sato H."/>
            <person name="Tonouchi N."/>
        </authorList>
    </citation>
    <scope>NUCLEOTIDE SEQUENCE</scope>
    <source>
        <strain evidence="3">NBRC 14622</strain>
    </source>
</reference>
<name>A0A9W6PS24_9ACTN</name>
<dbReference type="SUPFAM" id="SSF55961">
    <property type="entry name" value="Bet v1-like"/>
    <property type="match status" value="1"/>
</dbReference>
<dbReference type="RefSeq" id="WP_067915864.1">
    <property type="nucleotide sequence ID" value="NZ_BSRZ01000001.1"/>
</dbReference>
<evidence type="ECO:0000256" key="1">
    <source>
        <dbReference type="ARBA" id="ARBA00006817"/>
    </source>
</evidence>
<dbReference type="InterPro" id="IPR013538">
    <property type="entry name" value="ASHA1/2-like_C"/>
</dbReference>
<evidence type="ECO:0000313" key="4">
    <source>
        <dbReference type="Proteomes" id="UP001165124"/>
    </source>
</evidence>
<evidence type="ECO:0000313" key="3">
    <source>
        <dbReference type="EMBL" id="GLW62535.1"/>
    </source>
</evidence>
<dbReference type="AlphaFoldDB" id="A0A9W6PS24"/>
<gene>
    <name evidence="3" type="ORF">Arub01_07790</name>
</gene>
<evidence type="ECO:0000259" key="2">
    <source>
        <dbReference type="Pfam" id="PF08327"/>
    </source>
</evidence>
<dbReference type="EMBL" id="BSRZ01000001">
    <property type="protein sequence ID" value="GLW62535.1"/>
    <property type="molecule type" value="Genomic_DNA"/>
</dbReference>
<protein>
    <recommendedName>
        <fullName evidence="2">Activator of Hsp90 ATPase homologue 1/2-like C-terminal domain-containing protein</fullName>
    </recommendedName>
</protein>
<accession>A0A9W6PS24</accession>
<keyword evidence="4" id="KW-1185">Reference proteome</keyword>
<comment type="caution">
    <text evidence="3">The sequence shown here is derived from an EMBL/GenBank/DDBJ whole genome shotgun (WGS) entry which is preliminary data.</text>
</comment>
<feature type="domain" description="Activator of Hsp90 ATPase homologue 1/2-like C-terminal" evidence="2">
    <location>
        <begin position="50"/>
        <end position="151"/>
    </location>
</feature>
<sequence>MAQPNSRSGAEPILQSTIVRSDRAHAFGMFVGHIGAWWPRRALPAGASRAAEVRVEEVLDGRVHEVREDGTEQDWGRVLAWEPPARFAMAWRVPPADGTEVEVRFAAVSPGVTRVELEHRGWERLSDEQLARAGGGLAGDWNLALGRFAAAAEATARRF</sequence>
<dbReference type="Pfam" id="PF08327">
    <property type="entry name" value="AHSA1"/>
    <property type="match status" value="1"/>
</dbReference>
<dbReference type="InterPro" id="IPR023393">
    <property type="entry name" value="START-like_dom_sf"/>
</dbReference>
<organism evidence="3 4">
    <name type="scientific">Actinomadura rubrobrunea</name>
    <dbReference type="NCBI Taxonomy" id="115335"/>
    <lineage>
        <taxon>Bacteria</taxon>
        <taxon>Bacillati</taxon>
        <taxon>Actinomycetota</taxon>
        <taxon>Actinomycetes</taxon>
        <taxon>Streptosporangiales</taxon>
        <taxon>Thermomonosporaceae</taxon>
        <taxon>Actinomadura</taxon>
    </lineage>
</organism>
<dbReference type="Gene3D" id="3.30.530.20">
    <property type="match status" value="1"/>
</dbReference>